<keyword evidence="2" id="KW-1185">Reference proteome</keyword>
<evidence type="ECO:0000313" key="1">
    <source>
        <dbReference type="EMBL" id="QDJ96865.1"/>
    </source>
</evidence>
<organism evidence="1 2">
    <name type="scientific">Aeromonas phage PS1</name>
    <dbReference type="NCBI Taxonomy" id="2591406"/>
    <lineage>
        <taxon>Viruses</taxon>
        <taxon>Duplodnaviria</taxon>
        <taxon>Heunggongvirae</taxon>
        <taxon>Uroviricota</taxon>
        <taxon>Caudoviricetes</taxon>
        <taxon>Chimalliviridae</taxon>
        <taxon>Ferozepurvirus</taxon>
        <taxon>Ferozepurvirus PS1</taxon>
    </lineage>
</organism>
<protein>
    <submittedName>
        <fullName evidence="1">Uncharacterized protein</fullName>
    </submittedName>
</protein>
<name>A0A514TV13_9CAUD</name>
<evidence type="ECO:0000313" key="2">
    <source>
        <dbReference type="Proteomes" id="UP000317703"/>
    </source>
</evidence>
<sequence length="181" mass="21131">MINIDRYKQLKQCLVIFEALYLKSVVKVDNCQIDLEKLKANIVSIIDGIEKDMVIPVNLLHTKRASLDVWDLERVFVKALQAVTDNENLGSYTIEEKLHDYPNFKLLVETFYSERERNIVHEDLKLPTVRLLAAVEEAFGFINMYVNKRDLRPNLKLIDMLNLVNLIHTVEFVFELTNEHA</sequence>
<accession>A0A514TV13</accession>
<dbReference type="EMBL" id="MN032614">
    <property type="protein sequence ID" value="QDJ96865.1"/>
    <property type="molecule type" value="Genomic_DNA"/>
</dbReference>
<proteinExistence type="predicted"/>
<gene>
    <name evidence="1" type="ORF">PS1_0106</name>
</gene>
<reference evidence="1" key="1">
    <citation type="submission" date="2019-06" db="EMBL/GenBank/DDBJ databases">
        <title>Complete genome sequence of Aeromonas hydrophila bacteriophage PS1.</title>
        <authorList>
            <person name="Rai S."/>
            <person name="Tyagi A."/>
            <person name="Kumar N."/>
            <person name="Singh N."/>
        </authorList>
    </citation>
    <scope>NUCLEOTIDE SEQUENCE [LARGE SCALE GENOMIC DNA]</scope>
</reference>
<dbReference type="Proteomes" id="UP000317703">
    <property type="component" value="Segment"/>
</dbReference>